<evidence type="ECO:0000256" key="3">
    <source>
        <dbReference type="ARBA" id="ARBA00022750"/>
    </source>
</evidence>
<evidence type="ECO:0000256" key="1">
    <source>
        <dbReference type="ARBA" id="ARBA00007447"/>
    </source>
</evidence>
<evidence type="ECO:0000259" key="9">
    <source>
        <dbReference type="PROSITE" id="PS51767"/>
    </source>
</evidence>
<name>A0A1J7IIK9_9PEZI</name>
<keyword evidence="2 7" id="KW-0645">Protease</keyword>
<dbReference type="InterPro" id="IPR001461">
    <property type="entry name" value="Aspartic_peptidase_A1"/>
</dbReference>
<keyword evidence="4 7" id="KW-0378">Hydrolase</keyword>
<proteinExistence type="inferred from homology"/>
<dbReference type="STRING" id="1408157.A0A1J7IIK9"/>
<dbReference type="Pfam" id="PF00026">
    <property type="entry name" value="Asp"/>
    <property type="match status" value="1"/>
</dbReference>
<evidence type="ECO:0000313" key="10">
    <source>
        <dbReference type="EMBL" id="OIW27115.1"/>
    </source>
</evidence>
<evidence type="ECO:0000256" key="6">
    <source>
        <dbReference type="PIRSR" id="PIRSR601461-2"/>
    </source>
</evidence>
<dbReference type="AlphaFoldDB" id="A0A1J7IIK9"/>
<organism evidence="10 11">
    <name type="scientific">Coniochaeta ligniaria NRRL 30616</name>
    <dbReference type="NCBI Taxonomy" id="1408157"/>
    <lineage>
        <taxon>Eukaryota</taxon>
        <taxon>Fungi</taxon>
        <taxon>Dikarya</taxon>
        <taxon>Ascomycota</taxon>
        <taxon>Pezizomycotina</taxon>
        <taxon>Sordariomycetes</taxon>
        <taxon>Sordariomycetidae</taxon>
        <taxon>Coniochaetales</taxon>
        <taxon>Coniochaetaceae</taxon>
        <taxon>Coniochaeta</taxon>
    </lineage>
</organism>
<dbReference type="PROSITE" id="PS51767">
    <property type="entry name" value="PEPTIDASE_A1"/>
    <property type="match status" value="1"/>
</dbReference>
<dbReference type="FunFam" id="2.40.70.10:FF:000024">
    <property type="entry name" value="Endothiapepsin"/>
    <property type="match status" value="1"/>
</dbReference>
<dbReference type="InterPro" id="IPR034163">
    <property type="entry name" value="Aspergillopepsin-like_cat_dom"/>
</dbReference>
<dbReference type="GO" id="GO:0004190">
    <property type="term" value="F:aspartic-type endopeptidase activity"/>
    <property type="evidence" value="ECO:0007669"/>
    <property type="project" value="UniProtKB-KW"/>
</dbReference>
<dbReference type="Proteomes" id="UP000182658">
    <property type="component" value="Unassembled WGS sequence"/>
</dbReference>
<feature type="signal peptide" evidence="8">
    <location>
        <begin position="1"/>
        <end position="21"/>
    </location>
</feature>
<dbReference type="PANTHER" id="PTHR47966:SF2">
    <property type="entry name" value="ASPERGILLOPEPSIN-1-RELATED"/>
    <property type="match status" value="1"/>
</dbReference>
<keyword evidence="6" id="KW-1015">Disulfide bond</keyword>
<dbReference type="OrthoDB" id="2747330at2759"/>
<dbReference type="GO" id="GO:0006508">
    <property type="term" value="P:proteolysis"/>
    <property type="evidence" value="ECO:0007669"/>
    <property type="project" value="UniProtKB-KW"/>
</dbReference>
<gene>
    <name evidence="10" type="ORF">CONLIGDRAFT_708001</name>
</gene>
<protein>
    <submittedName>
        <fullName evidence="10">Asp-domain-containing protein</fullName>
    </submittedName>
</protein>
<dbReference type="PROSITE" id="PS00141">
    <property type="entry name" value="ASP_PROTEASE"/>
    <property type="match status" value="2"/>
</dbReference>
<dbReference type="CDD" id="cd06097">
    <property type="entry name" value="Aspergillopepsin_like"/>
    <property type="match status" value="1"/>
</dbReference>
<dbReference type="PANTHER" id="PTHR47966">
    <property type="entry name" value="BETA-SITE APP-CLEAVING ENZYME, ISOFORM A-RELATED"/>
    <property type="match status" value="1"/>
</dbReference>
<reference evidence="10 11" key="1">
    <citation type="submission" date="2016-10" db="EMBL/GenBank/DDBJ databases">
        <title>Draft genome sequence of Coniochaeta ligniaria NRRL30616, a lignocellulolytic fungus for bioabatement of inhibitors in plant biomass hydrolysates.</title>
        <authorList>
            <consortium name="DOE Joint Genome Institute"/>
            <person name="Jimenez D.J."/>
            <person name="Hector R.E."/>
            <person name="Riley R."/>
            <person name="Sun H."/>
            <person name="Grigoriev I.V."/>
            <person name="Van Elsas J.D."/>
            <person name="Nichols N.N."/>
        </authorList>
    </citation>
    <scope>NUCLEOTIDE SEQUENCE [LARGE SCALE GENOMIC DNA]</scope>
    <source>
        <strain evidence="10 11">NRRL 30616</strain>
    </source>
</reference>
<evidence type="ECO:0000256" key="8">
    <source>
        <dbReference type="SAM" id="SignalP"/>
    </source>
</evidence>
<evidence type="ECO:0000256" key="7">
    <source>
        <dbReference type="RuleBase" id="RU000454"/>
    </source>
</evidence>
<feature type="disulfide bond" evidence="6">
    <location>
        <begin position="339"/>
        <end position="372"/>
    </location>
</feature>
<keyword evidence="3 7" id="KW-0064">Aspartyl protease</keyword>
<sequence length="414" mass="43579">MPSTTNLLLVALLATAGLGSALPPRIGTVVTEDSNPGRLSLKQVRNHKHVAYGPLSVYKTYLKYNVPIPDYLYEAVKNFTISKRATGSAVTTPIDTYDDAYITPVSIGTPAQTLNLDFDTGSSDLWVFSSELPSSQVNGQTVYNPSLSSTAVLKSGYTWSISYGDGSSSSGNVYTDKVTIGGLTVTNQAVEAAQTVSSSFTSDPDIDGLVGLGFDSLNTVSPTKQPTWFDNIKSSLDSPVFTADLKHNAPGHYNFGYIDSSAYTGTITYTSVNTSPGYWTWTSSGYAIGSGSFSSTSITGIADTGTTLLYLPSSIVTAYYRQVSGSSNSRTYGGYVFSCSATLPSFTFGVGSLRITIPAAYMNYGPVATNVCFGGLQSSSGIGINIFGDVALKAAFVVFNGGSTPTLGWAKKTL</sequence>
<dbReference type="InterPro" id="IPR033121">
    <property type="entry name" value="PEPTIDASE_A1"/>
</dbReference>
<evidence type="ECO:0000256" key="2">
    <source>
        <dbReference type="ARBA" id="ARBA00022670"/>
    </source>
</evidence>
<evidence type="ECO:0000256" key="4">
    <source>
        <dbReference type="ARBA" id="ARBA00022801"/>
    </source>
</evidence>
<dbReference type="EMBL" id="KV875100">
    <property type="protein sequence ID" value="OIW27115.1"/>
    <property type="molecule type" value="Genomic_DNA"/>
</dbReference>
<feature type="chain" id="PRO_5009644905" evidence="8">
    <location>
        <begin position="22"/>
        <end position="414"/>
    </location>
</feature>
<evidence type="ECO:0000313" key="11">
    <source>
        <dbReference type="Proteomes" id="UP000182658"/>
    </source>
</evidence>
<comment type="similarity">
    <text evidence="1 7">Belongs to the peptidase A1 family.</text>
</comment>
<dbReference type="InterPro" id="IPR021109">
    <property type="entry name" value="Peptidase_aspartic_dom_sf"/>
</dbReference>
<keyword evidence="8" id="KW-0732">Signal</keyword>
<dbReference type="Gene3D" id="2.40.70.10">
    <property type="entry name" value="Acid Proteases"/>
    <property type="match status" value="2"/>
</dbReference>
<keyword evidence="11" id="KW-1185">Reference proteome</keyword>
<feature type="domain" description="Peptidase A1" evidence="9">
    <location>
        <begin position="101"/>
        <end position="410"/>
    </location>
</feature>
<dbReference type="FunFam" id="2.40.70.10:FF:000026">
    <property type="entry name" value="Endothiapepsin"/>
    <property type="match status" value="1"/>
</dbReference>
<feature type="active site" evidence="5">
    <location>
        <position position="119"/>
    </location>
</feature>
<dbReference type="SUPFAM" id="SSF50630">
    <property type="entry name" value="Acid proteases"/>
    <property type="match status" value="1"/>
</dbReference>
<dbReference type="InParanoid" id="A0A1J7IIK9"/>
<evidence type="ECO:0000256" key="5">
    <source>
        <dbReference type="PIRSR" id="PIRSR601461-1"/>
    </source>
</evidence>
<dbReference type="InterPro" id="IPR001969">
    <property type="entry name" value="Aspartic_peptidase_AS"/>
</dbReference>
<feature type="active site" evidence="5">
    <location>
        <position position="303"/>
    </location>
</feature>
<dbReference type="PRINTS" id="PR00792">
    <property type="entry name" value="PEPSIN"/>
</dbReference>
<accession>A0A1J7IIK9</accession>